<dbReference type="AlphaFoldDB" id="A0A1R1PBQ4"/>
<dbReference type="EMBL" id="LSSK01001953">
    <property type="protein sequence ID" value="OMH78371.1"/>
    <property type="molecule type" value="Genomic_DNA"/>
</dbReference>
<reference evidence="2" key="1">
    <citation type="submission" date="2017-01" db="EMBL/GenBank/DDBJ databases">
        <authorList>
            <person name="Wang Y."/>
            <person name="White M."/>
            <person name="Kvist S."/>
            <person name="Moncalvo J.-M."/>
        </authorList>
    </citation>
    <scope>NUCLEOTIDE SEQUENCE [LARGE SCALE GENOMIC DNA]</scope>
    <source>
        <strain evidence="2">COL-18-3</strain>
    </source>
</reference>
<evidence type="ECO:0000313" key="1">
    <source>
        <dbReference type="EMBL" id="OMH78371.1"/>
    </source>
</evidence>
<proteinExistence type="predicted"/>
<protein>
    <submittedName>
        <fullName evidence="1">Uncharacterized protein</fullName>
    </submittedName>
</protein>
<name>A0A1R1PBQ4_ZANCU</name>
<comment type="caution">
    <text evidence="1">The sequence shown here is derived from an EMBL/GenBank/DDBJ whole genome shotgun (WGS) entry which is preliminary data.</text>
</comment>
<dbReference type="Proteomes" id="UP000188320">
    <property type="component" value="Unassembled WGS sequence"/>
</dbReference>
<gene>
    <name evidence="1" type="ORF">AX774_g8243</name>
</gene>
<accession>A0A1R1PBQ4</accession>
<keyword evidence="2" id="KW-1185">Reference proteome</keyword>
<sequence length="73" mass="8462">MLGLSSTFGCFGLLTVYILYKPKQHNVELNPNIENHETNQGSNSLNVYRSLFHEIFADEKEYKPNEIRCGNRQ</sequence>
<evidence type="ECO:0000313" key="2">
    <source>
        <dbReference type="Proteomes" id="UP000188320"/>
    </source>
</evidence>
<organism evidence="1 2">
    <name type="scientific">Zancudomyces culisetae</name>
    <name type="common">Gut fungus</name>
    <name type="synonym">Smittium culisetae</name>
    <dbReference type="NCBI Taxonomy" id="1213189"/>
    <lineage>
        <taxon>Eukaryota</taxon>
        <taxon>Fungi</taxon>
        <taxon>Fungi incertae sedis</taxon>
        <taxon>Zoopagomycota</taxon>
        <taxon>Kickxellomycotina</taxon>
        <taxon>Harpellomycetes</taxon>
        <taxon>Harpellales</taxon>
        <taxon>Legeriomycetaceae</taxon>
        <taxon>Zancudomyces</taxon>
    </lineage>
</organism>